<comment type="catalytic activity">
    <reaction evidence="1 9 11">
        <text>Hydrolyzes single-stranded DNA or mismatched double-stranded DNA and polynucleotides, releasing free uracil.</text>
        <dbReference type="EC" id="3.2.2.27"/>
    </reaction>
</comment>
<dbReference type="NCBIfam" id="NF003589">
    <property type="entry name" value="PRK05254.1-2"/>
    <property type="match status" value="1"/>
</dbReference>
<evidence type="ECO:0000256" key="4">
    <source>
        <dbReference type="ARBA" id="ARBA00012030"/>
    </source>
</evidence>
<dbReference type="InterPro" id="IPR036895">
    <property type="entry name" value="Uracil-DNA_glycosylase-like_sf"/>
</dbReference>
<reference evidence="13 14" key="1">
    <citation type="submission" date="2024-04" db="EMBL/GenBank/DDBJ databases">
        <title>Novel species of the genus Ideonella isolated from streams.</title>
        <authorList>
            <person name="Lu H."/>
        </authorList>
    </citation>
    <scope>NUCLEOTIDE SEQUENCE [LARGE SCALE GENOMIC DNA]</scope>
    <source>
        <strain evidence="13 14">LYT19W</strain>
    </source>
</reference>
<dbReference type="SUPFAM" id="SSF52141">
    <property type="entry name" value="Uracil-DNA glycosylase-like"/>
    <property type="match status" value="1"/>
</dbReference>
<comment type="caution">
    <text evidence="13">The sequence shown here is derived from an EMBL/GenBank/DDBJ whole genome shotgun (WGS) entry which is preliminary data.</text>
</comment>
<evidence type="ECO:0000256" key="3">
    <source>
        <dbReference type="ARBA" id="ARBA00008184"/>
    </source>
</evidence>
<evidence type="ECO:0000313" key="14">
    <source>
        <dbReference type="Proteomes" id="UP001379945"/>
    </source>
</evidence>
<dbReference type="HAMAP" id="MF_00148">
    <property type="entry name" value="UDG"/>
    <property type="match status" value="1"/>
</dbReference>
<organism evidence="13 14">
    <name type="scientific">Ideonella margarita</name>
    <dbReference type="NCBI Taxonomy" id="2984191"/>
    <lineage>
        <taxon>Bacteria</taxon>
        <taxon>Pseudomonadati</taxon>
        <taxon>Pseudomonadota</taxon>
        <taxon>Betaproteobacteria</taxon>
        <taxon>Burkholderiales</taxon>
        <taxon>Sphaerotilaceae</taxon>
        <taxon>Ideonella</taxon>
    </lineage>
</organism>
<feature type="domain" description="Uracil-DNA glycosylase-like" evidence="12">
    <location>
        <begin position="74"/>
        <end position="241"/>
    </location>
</feature>
<dbReference type="NCBIfam" id="NF003592">
    <property type="entry name" value="PRK05254.1-5"/>
    <property type="match status" value="1"/>
</dbReference>
<keyword evidence="7 9" id="KW-0378">Hydrolase</keyword>
<evidence type="ECO:0000256" key="10">
    <source>
        <dbReference type="PROSITE-ProRule" id="PRU10072"/>
    </source>
</evidence>
<dbReference type="InterPro" id="IPR018085">
    <property type="entry name" value="Ura-DNA_Glyclase_AS"/>
</dbReference>
<gene>
    <name evidence="9" type="primary">ung</name>
    <name evidence="13" type="ORF">AACH00_12470</name>
</gene>
<dbReference type="SMART" id="SM00987">
    <property type="entry name" value="UreE_C"/>
    <property type="match status" value="1"/>
</dbReference>
<evidence type="ECO:0000256" key="1">
    <source>
        <dbReference type="ARBA" id="ARBA00001400"/>
    </source>
</evidence>
<dbReference type="PANTHER" id="PTHR11264">
    <property type="entry name" value="URACIL-DNA GLYCOSYLASE"/>
    <property type="match status" value="1"/>
</dbReference>
<comment type="function">
    <text evidence="2 9 11">Excises uracil residues from the DNA which can arise as a result of misincorporation of dUMP residues by DNA polymerase or due to deamination of cytosine.</text>
</comment>
<dbReference type="NCBIfam" id="TIGR00628">
    <property type="entry name" value="ung"/>
    <property type="match status" value="1"/>
</dbReference>
<protein>
    <recommendedName>
        <fullName evidence="5 9">Uracil-DNA glycosylase</fullName>
        <shortName evidence="9">UDG</shortName>
        <ecNumber evidence="4 9">3.2.2.27</ecNumber>
    </recommendedName>
</protein>
<dbReference type="PANTHER" id="PTHR11264:SF0">
    <property type="entry name" value="URACIL-DNA GLYCOSYLASE"/>
    <property type="match status" value="1"/>
</dbReference>
<keyword evidence="14" id="KW-1185">Reference proteome</keyword>
<evidence type="ECO:0000256" key="8">
    <source>
        <dbReference type="ARBA" id="ARBA00023204"/>
    </source>
</evidence>
<keyword evidence="9" id="KW-0963">Cytoplasm</keyword>
<dbReference type="InterPro" id="IPR002043">
    <property type="entry name" value="UDG_fam1"/>
</dbReference>
<accession>A0ABU9C692</accession>
<evidence type="ECO:0000256" key="9">
    <source>
        <dbReference type="HAMAP-Rule" id="MF_00148"/>
    </source>
</evidence>
<evidence type="ECO:0000256" key="11">
    <source>
        <dbReference type="RuleBase" id="RU003780"/>
    </source>
</evidence>
<keyword evidence="13" id="KW-0326">Glycosidase</keyword>
<keyword evidence="6 9" id="KW-0227">DNA damage</keyword>
<dbReference type="NCBIfam" id="NF003591">
    <property type="entry name" value="PRK05254.1-4"/>
    <property type="match status" value="1"/>
</dbReference>
<comment type="subcellular location">
    <subcellularLocation>
        <location evidence="9">Cytoplasm</location>
    </subcellularLocation>
</comment>
<evidence type="ECO:0000256" key="6">
    <source>
        <dbReference type="ARBA" id="ARBA00022763"/>
    </source>
</evidence>
<dbReference type="Gene3D" id="3.40.470.10">
    <property type="entry name" value="Uracil-DNA glycosylase-like domain"/>
    <property type="match status" value="1"/>
</dbReference>
<evidence type="ECO:0000313" key="13">
    <source>
        <dbReference type="EMBL" id="MEK8047166.1"/>
    </source>
</evidence>
<dbReference type="Proteomes" id="UP001379945">
    <property type="component" value="Unassembled WGS sequence"/>
</dbReference>
<dbReference type="SMART" id="SM00986">
    <property type="entry name" value="UDG"/>
    <property type="match status" value="1"/>
</dbReference>
<dbReference type="CDD" id="cd10027">
    <property type="entry name" value="UDG-F1-like"/>
    <property type="match status" value="1"/>
</dbReference>
<comment type="similarity">
    <text evidence="3 9 11">Belongs to the uracil-DNA glycosylase (UDG) superfamily. UNG family.</text>
</comment>
<evidence type="ECO:0000256" key="7">
    <source>
        <dbReference type="ARBA" id="ARBA00022801"/>
    </source>
</evidence>
<dbReference type="Pfam" id="PF03167">
    <property type="entry name" value="UDG"/>
    <property type="match status" value="1"/>
</dbReference>
<evidence type="ECO:0000259" key="12">
    <source>
        <dbReference type="SMART" id="SM00986"/>
    </source>
</evidence>
<dbReference type="EC" id="3.2.2.27" evidence="4 9"/>
<feature type="active site" description="Proton acceptor" evidence="9 10">
    <location>
        <position position="89"/>
    </location>
</feature>
<dbReference type="GO" id="GO:0004844">
    <property type="term" value="F:uracil DNA N-glycosylase activity"/>
    <property type="evidence" value="ECO:0007669"/>
    <property type="project" value="UniProtKB-EC"/>
</dbReference>
<name>A0ABU9C692_9BURK</name>
<sequence length="252" mass="26705">MADLFGDAAPAPNALTWPLAVVLDEAAGTLASGWLDGLQTWRTSPEGQRLLAHVQSRQQAGAVIYPARPLRALELTPLDAVRVVILGQDPYHGPGQAEGLAFSVPSGVKVPPSLRNIFVELQRDLGLHPPRSGSLLAWTQQGVLLLNASLTVEDGQAASHAGMGWEALTDAVIETVARREGDPVVFLLWGAHAQAKTALIEAAGRGRHLLLRANHPSPLSARRPPTPFIGCGHFSAAMAHVPGLDWGATQEK</sequence>
<evidence type="ECO:0000256" key="5">
    <source>
        <dbReference type="ARBA" id="ARBA00018429"/>
    </source>
</evidence>
<keyword evidence="8 9" id="KW-0234">DNA repair</keyword>
<evidence type="ECO:0000256" key="2">
    <source>
        <dbReference type="ARBA" id="ARBA00002631"/>
    </source>
</evidence>
<dbReference type="NCBIfam" id="NF003588">
    <property type="entry name" value="PRK05254.1-1"/>
    <property type="match status" value="1"/>
</dbReference>
<proteinExistence type="inferred from homology"/>
<dbReference type="PROSITE" id="PS00130">
    <property type="entry name" value="U_DNA_GLYCOSYLASE"/>
    <property type="match status" value="1"/>
</dbReference>
<dbReference type="RefSeq" id="WP_341399474.1">
    <property type="nucleotide sequence ID" value="NZ_JBBUTI010000008.1"/>
</dbReference>
<dbReference type="EMBL" id="JBBUTI010000008">
    <property type="protein sequence ID" value="MEK8047166.1"/>
    <property type="molecule type" value="Genomic_DNA"/>
</dbReference>
<dbReference type="InterPro" id="IPR005122">
    <property type="entry name" value="Uracil-DNA_glycosylase-like"/>
</dbReference>